<organism evidence="2 3">
    <name type="scientific">Segatella oulorum</name>
    <dbReference type="NCBI Taxonomy" id="28136"/>
    <lineage>
        <taxon>Bacteria</taxon>
        <taxon>Pseudomonadati</taxon>
        <taxon>Bacteroidota</taxon>
        <taxon>Bacteroidia</taxon>
        <taxon>Bacteroidales</taxon>
        <taxon>Prevotellaceae</taxon>
        <taxon>Segatella</taxon>
    </lineage>
</organism>
<evidence type="ECO:0000313" key="2">
    <source>
        <dbReference type="EMBL" id="SJZ59614.1"/>
    </source>
</evidence>
<dbReference type="RefSeq" id="WP_078805476.1">
    <property type="nucleotide sequence ID" value="NZ_FUXK01000005.1"/>
</dbReference>
<keyword evidence="1" id="KW-0732">Signal</keyword>
<feature type="chain" id="PRO_5012594525" description="Fimbrillin-like" evidence="1">
    <location>
        <begin position="27"/>
        <end position="587"/>
    </location>
</feature>
<sequence>MKRNILKLACLAVAVLLAACSSEDMVGEGKKVDVSKGITFQFSEERFLPGTFSGATRAAMQPQVVDLGNGMEAEMTLEPDSSCMGNTRAGDTPISDGHYMIYAIKTEDGQRYDGLKGEVKNGKFIPDTPTPWYLEPGKEYTFVCWKDKIEYNGTYYPSIADNGTEIQVNVGSNAMIGTTVHTVTYDDEDVVPFQMKHLDARVRVQFNTYTAPMKNAEITGLAGDGTINADRKFDLKGNLTYADISSFPSVAGTFGITPAYTPSAQTVVYKHLLKNSLYYPDGSHISILDGPFYWTSTSTLYGKPVSGYRDNSTNGSAGGIGLYSTLQKNHSYTWKVNIRPSVLYLFSDGTVGTLGDADGRHPIGIVVKEKTSESDKGTAIALTSAGDVNSFSLAQQTSDGKPFLKPVTGVTDGEEIAYSTNYYNPSYFTSKGKPVPTVPPGEWSDLFTYYEGSNGNQSKHQAFYIANQYTPLHPVTGANVGKWYIPTDAEWKQVLTRYGALQNNFIGNLGTAWEWPSTNPNDYGVWNKTKFDAYFTNVSGATAPKITWPTGVACVDGSALSDGLGICYVQMLSYGGNDVDVRPFVHF</sequence>
<evidence type="ECO:0000256" key="1">
    <source>
        <dbReference type="SAM" id="SignalP"/>
    </source>
</evidence>
<evidence type="ECO:0000313" key="3">
    <source>
        <dbReference type="Proteomes" id="UP000190065"/>
    </source>
</evidence>
<dbReference type="PROSITE" id="PS51257">
    <property type="entry name" value="PROKAR_LIPOPROTEIN"/>
    <property type="match status" value="1"/>
</dbReference>
<protein>
    <recommendedName>
        <fullName evidence="4">Fimbrillin-like</fullName>
    </recommendedName>
</protein>
<name>A0A1T4LYR4_9BACT</name>
<feature type="signal peptide" evidence="1">
    <location>
        <begin position="1"/>
        <end position="26"/>
    </location>
</feature>
<accession>A0A1T4LYR4</accession>
<dbReference type="Proteomes" id="UP000190065">
    <property type="component" value="Unassembled WGS sequence"/>
</dbReference>
<evidence type="ECO:0008006" key="4">
    <source>
        <dbReference type="Google" id="ProtNLM"/>
    </source>
</evidence>
<dbReference type="STRING" id="28136.SAMN02745202_00557"/>
<gene>
    <name evidence="2" type="ORF">SAMN02745202_00557</name>
</gene>
<dbReference type="EMBL" id="FUXK01000005">
    <property type="protein sequence ID" value="SJZ59614.1"/>
    <property type="molecule type" value="Genomic_DNA"/>
</dbReference>
<dbReference type="AlphaFoldDB" id="A0A1T4LYR4"/>
<proteinExistence type="predicted"/>
<reference evidence="2 3" key="1">
    <citation type="submission" date="2017-02" db="EMBL/GenBank/DDBJ databases">
        <authorList>
            <person name="Peterson S.W."/>
        </authorList>
    </citation>
    <scope>NUCLEOTIDE SEQUENCE [LARGE SCALE GENOMIC DNA]</scope>
    <source>
        <strain evidence="2 3">ATCC 43324</strain>
    </source>
</reference>